<dbReference type="GO" id="GO:0022857">
    <property type="term" value="F:transmembrane transporter activity"/>
    <property type="evidence" value="ECO:0007669"/>
    <property type="project" value="InterPro"/>
</dbReference>
<keyword evidence="5" id="KW-0029">Amino-acid transport</keyword>
<keyword evidence="4 9" id="KW-0812">Transmembrane</keyword>
<dbReference type="AlphaFoldDB" id="A0A8T7M0Z6"/>
<dbReference type="GO" id="GO:0005886">
    <property type="term" value="C:plasma membrane"/>
    <property type="evidence" value="ECO:0007669"/>
    <property type="project" value="UniProtKB-SubCell"/>
</dbReference>
<dbReference type="EMBL" id="CP128399">
    <property type="protein sequence ID" value="WJW67500.1"/>
    <property type="molecule type" value="Genomic_DNA"/>
</dbReference>
<evidence type="ECO:0000256" key="3">
    <source>
        <dbReference type="ARBA" id="ARBA00022475"/>
    </source>
</evidence>
<evidence type="ECO:0000256" key="2">
    <source>
        <dbReference type="ARBA" id="ARBA00022448"/>
    </source>
</evidence>
<evidence type="ECO:0000256" key="8">
    <source>
        <dbReference type="ARBA" id="ARBA00037998"/>
    </source>
</evidence>
<comment type="subcellular location">
    <subcellularLocation>
        <location evidence="1">Cell membrane</location>
        <topology evidence="1">Multi-pass membrane protein</topology>
    </subcellularLocation>
</comment>
<evidence type="ECO:0000256" key="4">
    <source>
        <dbReference type="ARBA" id="ARBA00022692"/>
    </source>
</evidence>
<dbReference type="CDD" id="cd06582">
    <property type="entry name" value="TM_PBP1_LivH_like"/>
    <property type="match status" value="1"/>
</dbReference>
<feature type="transmembrane region" description="Helical" evidence="9">
    <location>
        <begin position="253"/>
        <end position="274"/>
    </location>
</feature>
<feature type="transmembrane region" description="Helical" evidence="9">
    <location>
        <begin position="123"/>
        <end position="145"/>
    </location>
</feature>
<dbReference type="InterPro" id="IPR001851">
    <property type="entry name" value="ABC_transp_permease"/>
</dbReference>
<dbReference type="GO" id="GO:0006865">
    <property type="term" value="P:amino acid transport"/>
    <property type="evidence" value="ECO:0007669"/>
    <property type="project" value="UniProtKB-KW"/>
</dbReference>
<reference evidence="10 12" key="1">
    <citation type="submission" date="2020-06" db="EMBL/GenBank/DDBJ databases">
        <title>Anoxygenic phototrophic Chloroflexota member uses a Type I reaction center.</title>
        <authorList>
            <person name="Tsuji J.M."/>
            <person name="Shaw N.A."/>
            <person name="Nagashima S."/>
            <person name="Venkiteswaran J."/>
            <person name="Schiff S.L."/>
            <person name="Hanada S."/>
            <person name="Tank M."/>
            <person name="Neufeld J.D."/>
        </authorList>
    </citation>
    <scope>NUCLEOTIDE SEQUENCE [LARGE SCALE GENOMIC DNA]</scope>
    <source>
        <strain evidence="10">L227-S17</strain>
    </source>
</reference>
<feature type="transmembrane region" description="Helical" evidence="9">
    <location>
        <begin position="47"/>
        <end position="71"/>
    </location>
</feature>
<evidence type="ECO:0000256" key="9">
    <source>
        <dbReference type="SAM" id="Phobius"/>
    </source>
</evidence>
<keyword evidence="13" id="KW-1185">Reference proteome</keyword>
<evidence type="ECO:0000256" key="5">
    <source>
        <dbReference type="ARBA" id="ARBA00022970"/>
    </source>
</evidence>
<feature type="transmembrane region" description="Helical" evidence="9">
    <location>
        <begin position="77"/>
        <end position="94"/>
    </location>
</feature>
<dbReference type="Proteomes" id="UP001431572">
    <property type="component" value="Chromosome 1"/>
</dbReference>
<organism evidence="10 12">
    <name type="scientific">Candidatus Chlorohelix allophototropha</name>
    <dbReference type="NCBI Taxonomy" id="3003348"/>
    <lineage>
        <taxon>Bacteria</taxon>
        <taxon>Bacillati</taxon>
        <taxon>Chloroflexota</taxon>
        <taxon>Chloroflexia</taxon>
        <taxon>Candidatus Chloroheliales</taxon>
        <taxon>Candidatus Chloroheliaceae</taxon>
        <taxon>Candidatus Chlorohelix</taxon>
    </lineage>
</organism>
<evidence type="ECO:0000313" key="12">
    <source>
        <dbReference type="Proteomes" id="UP000521676"/>
    </source>
</evidence>
<dbReference type="PANTHER" id="PTHR11795:SF442">
    <property type="entry name" value="ABC TRANSPORTER ATP-BINDING PROTEIN"/>
    <property type="match status" value="1"/>
</dbReference>
<evidence type="ECO:0000313" key="13">
    <source>
        <dbReference type="Proteomes" id="UP001431572"/>
    </source>
</evidence>
<feature type="transmembrane region" description="Helical" evidence="9">
    <location>
        <begin position="322"/>
        <end position="342"/>
    </location>
</feature>
<protein>
    <submittedName>
        <fullName evidence="10">Branched-chain amino acid ABC transporter permease</fullName>
    </submittedName>
</protein>
<feature type="transmembrane region" description="Helical" evidence="9">
    <location>
        <begin position="18"/>
        <end position="35"/>
    </location>
</feature>
<evidence type="ECO:0000256" key="6">
    <source>
        <dbReference type="ARBA" id="ARBA00022989"/>
    </source>
</evidence>
<proteinExistence type="inferred from homology"/>
<feature type="transmembrane region" description="Helical" evidence="9">
    <location>
        <begin position="286"/>
        <end position="316"/>
    </location>
</feature>
<evidence type="ECO:0000313" key="11">
    <source>
        <dbReference type="EMBL" id="WJW67500.1"/>
    </source>
</evidence>
<keyword evidence="3" id="KW-1003">Cell membrane</keyword>
<gene>
    <name evidence="10" type="ORF">HXX08_07100</name>
    <name evidence="11" type="ORF">OZ401_000766</name>
</gene>
<dbReference type="EMBL" id="JACATZ010000001">
    <property type="protein sequence ID" value="NWJ45629.1"/>
    <property type="molecule type" value="Genomic_DNA"/>
</dbReference>
<dbReference type="PANTHER" id="PTHR11795">
    <property type="entry name" value="BRANCHED-CHAIN AMINO ACID TRANSPORT SYSTEM PERMEASE PROTEIN LIVH"/>
    <property type="match status" value="1"/>
</dbReference>
<keyword evidence="7 9" id="KW-0472">Membrane</keyword>
<feature type="transmembrane region" description="Helical" evidence="9">
    <location>
        <begin position="204"/>
        <end position="224"/>
    </location>
</feature>
<sequence length="353" mass="38168">MSVVRLEKPRQLLRDPRIMTVIGVVVGLLLILLYINTAIKWSTFVKFLINGLVESSVLFLMASGLSLIFGLMDVVNFAHGAVFTWGGYIFVWAFNRFTTSGIPTEDKGHFLSWMYMGLEPLPATLLALVFGLIGGALLGAAIEFIAIRRLYGRPVFQILLTLGLVLIMEETLRLIFGKDGTINYTAEQWPSGGFRPDPTILVNWKSVAIVITGLVVFGSVTWLLNRTKVGLVIRGGVEDTQMVQALGYNVKRYFFAVFVLGSLLAALGGIANSINSGAGSETMGQAYLLTAFVVVVLGGLGSFSGAAVGSLMVGLITPFVGYHFPAVADSFVMILLVLVLLVRPQGLFGSKVY</sequence>
<evidence type="ECO:0000256" key="1">
    <source>
        <dbReference type="ARBA" id="ARBA00004651"/>
    </source>
</evidence>
<dbReference type="RefSeq" id="WP_341469394.1">
    <property type="nucleotide sequence ID" value="NZ_CP128399.1"/>
</dbReference>
<evidence type="ECO:0000256" key="7">
    <source>
        <dbReference type="ARBA" id="ARBA00023136"/>
    </source>
</evidence>
<dbReference type="InterPro" id="IPR052157">
    <property type="entry name" value="BCAA_transport_permease"/>
</dbReference>
<dbReference type="Proteomes" id="UP000521676">
    <property type="component" value="Unassembled WGS sequence"/>
</dbReference>
<name>A0A8T7M0Z6_9CHLR</name>
<keyword evidence="2" id="KW-0813">Transport</keyword>
<reference evidence="11" key="2">
    <citation type="journal article" date="2024" name="Nature">
        <title>Anoxygenic phototroph of the Chloroflexota uses a type I reaction centre.</title>
        <authorList>
            <person name="Tsuji J.M."/>
            <person name="Shaw N.A."/>
            <person name="Nagashima S."/>
            <person name="Venkiteswaran J.J."/>
            <person name="Schiff S.L."/>
            <person name="Watanabe T."/>
            <person name="Fukui M."/>
            <person name="Hanada S."/>
            <person name="Tank M."/>
            <person name="Neufeld J.D."/>
        </authorList>
    </citation>
    <scope>NUCLEOTIDE SEQUENCE</scope>
    <source>
        <strain evidence="11">L227-S17</strain>
    </source>
</reference>
<accession>A0A8T7M0Z6</accession>
<keyword evidence="6 9" id="KW-1133">Transmembrane helix</keyword>
<comment type="similarity">
    <text evidence="8">Belongs to the binding-protein-dependent transport system permease family. LivHM subfamily.</text>
</comment>
<feature type="transmembrane region" description="Helical" evidence="9">
    <location>
        <begin position="151"/>
        <end position="168"/>
    </location>
</feature>
<evidence type="ECO:0000313" key="10">
    <source>
        <dbReference type="EMBL" id="NWJ45629.1"/>
    </source>
</evidence>
<dbReference type="Pfam" id="PF02653">
    <property type="entry name" value="BPD_transp_2"/>
    <property type="match status" value="1"/>
</dbReference>